<dbReference type="EMBL" id="CP044066">
    <property type="protein sequence ID" value="QET03963.1"/>
    <property type="molecule type" value="Genomic_DNA"/>
</dbReference>
<accession>A0A5P2H8Y4</accession>
<geneLocation type="plasmid" evidence="2">
    <name>unnamed1</name>
</geneLocation>
<dbReference type="InterPro" id="IPR006119">
    <property type="entry name" value="Resolv_N"/>
</dbReference>
<dbReference type="Gene3D" id="1.10.10.60">
    <property type="entry name" value="Homeodomain-like"/>
    <property type="match status" value="1"/>
</dbReference>
<dbReference type="GO" id="GO:0003677">
    <property type="term" value="F:DNA binding"/>
    <property type="evidence" value="ECO:0007669"/>
    <property type="project" value="InterPro"/>
</dbReference>
<evidence type="ECO:0000313" key="2">
    <source>
        <dbReference type="EMBL" id="QET03963.1"/>
    </source>
</evidence>
<dbReference type="CDD" id="cd00569">
    <property type="entry name" value="HTH_Hin_like"/>
    <property type="match status" value="1"/>
</dbReference>
<dbReference type="Gene3D" id="3.40.50.1390">
    <property type="entry name" value="Resolvase, N-terminal catalytic domain"/>
    <property type="match status" value="1"/>
</dbReference>
<protein>
    <submittedName>
        <fullName evidence="2">Recombinase family protein</fullName>
    </submittedName>
</protein>
<keyword evidence="2" id="KW-0614">Plasmid</keyword>
<evidence type="ECO:0000259" key="1">
    <source>
        <dbReference type="SMART" id="SM00857"/>
    </source>
</evidence>
<dbReference type="GO" id="GO:0000150">
    <property type="term" value="F:DNA strand exchange activity"/>
    <property type="evidence" value="ECO:0007669"/>
    <property type="project" value="InterPro"/>
</dbReference>
<gene>
    <name evidence="2" type="ORF">FOB72_17525</name>
</gene>
<proteinExistence type="predicted"/>
<dbReference type="Proteomes" id="UP000322822">
    <property type="component" value="Plasmid unnamed1"/>
</dbReference>
<dbReference type="OrthoDB" id="8585334at2"/>
<name>A0A5P2H8Y4_9BURK</name>
<feature type="domain" description="Resolvase/invertase-type recombinase catalytic" evidence="1">
    <location>
        <begin position="12"/>
        <end position="153"/>
    </location>
</feature>
<sequence length="209" mass="23024">MHGPLGDPMSANYFYTNGAATLEEFEEEIRAFDAAGIVVDLRRAWCERESQSRSALERPGMQSMLRRIRAGDTIFTLKLASLGRNVRDVLETLERFKALGASAQCIELGGGDLLTSACSPAMLTLAAVSQLDYQTRSLRMKESATASTELGRRLGRKPTLSASARTDILASLRTGASVTEIARSFCVSRQTIMRIRDEKLTDTVESQRR</sequence>
<reference evidence="2 3" key="1">
    <citation type="submission" date="2019-09" db="EMBL/GenBank/DDBJ databases">
        <title>FDA dAtabase for Regulatory Grade micrObial Sequences (FDA-ARGOS): Supporting development and validation of Infectious Disease Dx tests.</title>
        <authorList>
            <person name="Sciortino C."/>
            <person name="Tallon L."/>
            <person name="Sadzewicz L."/>
            <person name="Vavikolanu K."/>
            <person name="Mehta A."/>
            <person name="Aluvathingal J."/>
            <person name="Nadendla S."/>
            <person name="Nandy P."/>
            <person name="Geyer C."/>
            <person name="Yan Y."/>
            <person name="Sichtig H."/>
        </authorList>
    </citation>
    <scope>NUCLEOTIDE SEQUENCE [LARGE SCALE GENOMIC DNA]</scope>
    <source>
        <strain evidence="2 3">FDAARGOS_664</strain>
        <plasmid evidence="2 3">unnamed1</plasmid>
    </source>
</reference>
<dbReference type="InterPro" id="IPR036162">
    <property type="entry name" value="Resolvase-like_N_sf"/>
</dbReference>
<dbReference type="AlphaFoldDB" id="A0A5P2H8Y4"/>
<organism evidence="2 3">
    <name type="scientific">Cupriavidus pauculus</name>
    <dbReference type="NCBI Taxonomy" id="82633"/>
    <lineage>
        <taxon>Bacteria</taxon>
        <taxon>Pseudomonadati</taxon>
        <taxon>Pseudomonadota</taxon>
        <taxon>Betaproteobacteria</taxon>
        <taxon>Burkholderiales</taxon>
        <taxon>Burkholderiaceae</taxon>
        <taxon>Cupriavidus</taxon>
    </lineage>
</organism>
<dbReference type="SUPFAM" id="SSF53041">
    <property type="entry name" value="Resolvase-like"/>
    <property type="match status" value="1"/>
</dbReference>
<dbReference type="SMART" id="SM00857">
    <property type="entry name" value="Resolvase"/>
    <property type="match status" value="1"/>
</dbReference>
<evidence type="ECO:0000313" key="3">
    <source>
        <dbReference type="Proteomes" id="UP000322822"/>
    </source>
</evidence>
<dbReference type="Pfam" id="PF00239">
    <property type="entry name" value="Resolvase"/>
    <property type="match status" value="1"/>
</dbReference>